<evidence type="ECO:0008006" key="4">
    <source>
        <dbReference type="Google" id="ProtNLM"/>
    </source>
</evidence>
<dbReference type="RefSeq" id="WP_034741262.1">
    <property type="nucleotide sequence ID" value="NZ_AWFG01000041.1"/>
</dbReference>
<evidence type="ECO:0000313" key="2">
    <source>
        <dbReference type="EMBL" id="KCZ56715.1"/>
    </source>
</evidence>
<dbReference type="STRING" id="1280947.HY30_06250"/>
<keyword evidence="3" id="KW-1185">Reference proteome</keyword>
<protein>
    <recommendedName>
        <fullName evidence="4">Lipoprotein</fullName>
    </recommendedName>
</protein>
<feature type="signal peptide" evidence="1">
    <location>
        <begin position="1"/>
        <end position="28"/>
    </location>
</feature>
<reference evidence="2 3" key="1">
    <citation type="journal article" date="2014" name="Antonie Van Leeuwenhoek">
        <title>Hyphomonas beringensis sp. nov. and Hyphomonas chukchiensis sp. nov., isolated from surface seawater of the Bering Sea and Chukchi Sea.</title>
        <authorList>
            <person name="Li C."/>
            <person name="Lai Q."/>
            <person name="Li G."/>
            <person name="Dong C."/>
            <person name="Wang J."/>
            <person name="Liao Y."/>
            <person name="Shao Z."/>
        </authorList>
    </citation>
    <scope>NUCLEOTIDE SEQUENCE [LARGE SCALE GENOMIC DNA]</scope>
    <source>
        <strain evidence="2 3">BH-BN04-4</strain>
    </source>
</reference>
<feature type="chain" id="PRO_5001614663" description="Lipoprotein" evidence="1">
    <location>
        <begin position="29"/>
        <end position="116"/>
    </location>
</feature>
<dbReference type="PATRIC" id="fig|1280947.3.peg.2607"/>
<comment type="caution">
    <text evidence="2">The sequence shown here is derived from an EMBL/GenBank/DDBJ whole genome shotgun (WGS) entry which is preliminary data.</text>
</comment>
<dbReference type="OrthoDB" id="7620199at2"/>
<dbReference type="Proteomes" id="UP000027190">
    <property type="component" value="Unassembled WGS sequence"/>
</dbReference>
<gene>
    <name evidence="2" type="ORF">HY30_06250</name>
</gene>
<dbReference type="PROSITE" id="PS51257">
    <property type="entry name" value="PROKAR_LIPOPROTEIN"/>
    <property type="match status" value="1"/>
</dbReference>
<proteinExistence type="predicted"/>
<evidence type="ECO:0000313" key="3">
    <source>
        <dbReference type="Proteomes" id="UP000027190"/>
    </source>
</evidence>
<name>A0A062UKT9_9PROT</name>
<dbReference type="EMBL" id="AWFG01000041">
    <property type="protein sequence ID" value="KCZ56715.1"/>
    <property type="molecule type" value="Genomic_DNA"/>
</dbReference>
<keyword evidence="1" id="KW-0732">Signal</keyword>
<evidence type="ECO:0000256" key="1">
    <source>
        <dbReference type="SAM" id="SignalP"/>
    </source>
</evidence>
<organism evidence="2 3">
    <name type="scientific">Hyphomonas chukchiensis</name>
    <dbReference type="NCBI Taxonomy" id="1280947"/>
    <lineage>
        <taxon>Bacteria</taxon>
        <taxon>Pseudomonadati</taxon>
        <taxon>Pseudomonadota</taxon>
        <taxon>Alphaproteobacteria</taxon>
        <taxon>Hyphomonadales</taxon>
        <taxon>Hyphomonadaceae</taxon>
        <taxon>Hyphomonas</taxon>
    </lineage>
</organism>
<dbReference type="AlphaFoldDB" id="A0A062UKT9"/>
<accession>A0A062UKT9</accession>
<sequence length="116" mass="11785">MTIKFLVPTVAALGLLTAVSGCTTAVGAAGSALAGSAASGALASGGNKARFSRQSCEELEKEVAGAKRSMMNPANIPFARSYIKDVKEVAAEKECAFVAPDETEAAEAETETQASE</sequence>